<dbReference type="PROSITE" id="PS01331">
    <property type="entry name" value="THYMIDYLATE_KINASE"/>
    <property type="match status" value="1"/>
</dbReference>
<keyword evidence="12 17" id="KW-0067">ATP-binding</keyword>
<feature type="transmembrane region" description="Helical" evidence="18">
    <location>
        <begin position="202"/>
        <end position="221"/>
    </location>
</feature>
<keyword evidence="11 17" id="KW-0418">Kinase</keyword>
<evidence type="ECO:0000256" key="14">
    <source>
        <dbReference type="ARBA" id="ARBA00023136"/>
    </source>
</evidence>
<dbReference type="PANTHER" id="PTHR23513:SF18">
    <property type="entry name" value="INTEGRAL MEMBRANE PROTEIN"/>
    <property type="match status" value="1"/>
</dbReference>
<name>A0A6J4KZP1_9ACTN</name>
<proteinExistence type="inferred from homology"/>
<comment type="similarity">
    <text evidence="2 17">Belongs to the thymidylate kinase family.</text>
</comment>
<dbReference type="FunFam" id="3.40.50.300:FF:000225">
    <property type="entry name" value="Thymidylate kinase"/>
    <property type="match status" value="1"/>
</dbReference>
<dbReference type="EMBL" id="CADCUB010000047">
    <property type="protein sequence ID" value="CAA9315515.1"/>
    <property type="molecule type" value="Genomic_DNA"/>
</dbReference>
<keyword evidence="6" id="KW-1003">Cell membrane</keyword>
<dbReference type="GO" id="GO:0004798">
    <property type="term" value="F:dTMP kinase activity"/>
    <property type="evidence" value="ECO:0007669"/>
    <property type="project" value="UniProtKB-UniRule"/>
</dbReference>
<dbReference type="EC" id="2.7.4.9" evidence="3 17"/>
<feature type="transmembrane region" description="Helical" evidence="18">
    <location>
        <begin position="26"/>
        <end position="48"/>
    </location>
</feature>
<feature type="transmembrane region" description="Helical" evidence="18">
    <location>
        <begin position="255"/>
        <end position="276"/>
    </location>
</feature>
<feature type="domain" description="Thymidylate kinase-like" evidence="19">
    <location>
        <begin position="470"/>
        <end position="655"/>
    </location>
</feature>
<evidence type="ECO:0000256" key="9">
    <source>
        <dbReference type="ARBA" id="ARBA00022727"/>
    </source>
</evidence>
<evidence type="ECO:0000256" key="16">
    <source>
        <dbReference type="ARBA" id="ARBA00057735"/>
    </source>
</evidence>
<protein>
    <recommendedName>
        <fullName evidence="4 17">Thymidylate kinase</fullName>
        <ecNumber evidence="3 17">2.7.4.9</ecNumber>
    </recommendedName>
    <alternativeName>
        <fullName evidence="17">dTMP kinase</fullName>
    </alternativeName>
</protein>
<evidence type="ECO:0000256" key="2">
    <source>
        <dbReference type="ARBA" id="ARBA00009776"/>
    </source>
</evidence>
<dbReference type="SUPFAM" id="SSF103473">
    <property type="entry name" value="MFS general substrate transporter"/>
    <property type="match status" value="1"/>
</dbReference>
<dbReference type="InterPro" id="IPR018095">
    <property type="entry name" value="Thymidylate_kin_CS"/>
</dbReference>
<dbReference type="SUPFAM" id="SSF52540">
    <property type="entry name" value="P-loop containing nucleoside triphosphate hydrolases"/>
    <property type="match status" value="1"/>
</dbReference>
<dbReference type="InterPro" id="IPR036259">
    <property type="entry name" value="MFS_trans_sf"/>
</dbReference>
<dbReference type="GO" id="GO:0006233">
    <property type="term" value="P:dTDP biosynthetic process"/>
    <property type="evidence" value="ECO:0007669"/>
    <property type="project" value="InterPro"/>
</dbReference>
<dbReference type="CDD" id="cd06173">
    <property type="entry name" value="MFS_MefA_like"/>
    <property type="match status" value="1"/>
</dbReference>
<accession>A0A6J4KZP1</accession>
<dbReference type="NCBIfam" id="TIGR00041">
    <property type="entry name" value="DTMP_kinase"/>
    <property type="match status" value="1"/>
</dbReference>
<dbReference type="InterPro" id="IPR027417">
    <property type="entry name" value="P-loop_NTPase"/>
</dbReference>
<evidence type="ECO:0000256" key="18">
    <source>
        <dbReference type="SAM" id="Phobius"/>
    </source>
</evidence>
<keyword evidence="10 17" id="KW-0547">Nucleotide-binding</keyword>
<feature type="transmembrane region" description="Helical" evidence="18">
    <location>
        <begin position="60"/>
        <end position="82"/>
    </location>
</feature>
<feature type="transmembrane region" description="Helical" evidence="18">
    <location>
        <begin position="160"/>
        <end position="182"/>
    </location>
</feature>
<evidence type="ECO:0000256" key="6">
    <source>
        <dbReference type="ARBA" id="ARBA00022475"/>
    </source>
</evidence>
<evidence type="ECO:0000256" key="17">
    <source>
        <dbReference type="HAMAP-Rule" id="MF_00165"/>
    </source>
</evidence>
<dbReference type="CDD" id="cd01672">
    <property type="entry name" value="TMPK"/>
    <property type="match status" value="1"/>
</dbReference>
<dbReference type="AlphaFoldDB" id="A0A6J4KZP1"/>
<evidence type="ECO:0000256" key="3">
    <source>
        <dbReference type="ARBA" id="ARBA00012980"/>
    </source>
</evidence>
<keyword evidence="14 18" id="KW-0472">Membrane</keyword>
<feature type="transmembrane region" description="Helical" evidence="18">
    <location>
        <begin position="120"/>
        <end position="139"/>
    </location>
</feature>
<comment type="catalytic activity">
    <reaction evidence="15 17">
        <text>dTMP + ATP = dTDP + ADP</text>
        <dbReference type="Rhea" id="RHEA:13517"/>
        <dbReference type="ChEBI" id="CHEBI:30616"/>
        <dbReference type="ChEBI" id="CHEBI:58369"/>
        <dbReference type="ChEBI" id="CHEBI:63528"/>
        <dbReference type="ChEBI" id="CHEBI:456216"/>
        <dbReference type="EC" id="2.7.4.9"/>
    </reaction>
</comment>
<feature type="transmembrane region" description="Helical" evidence="18">
    <location>
        <begin position="386"/>
        <end position="404"/>
    </location>
</feature>
<evidence type="ECO:0000256" key="8">
    <source>
        <dbReference type="ARBA" id="ARBA00022692"/>
    </source>
</evidence>
<feature type="transmembrane region" description="Helical" evidence="18">
    <location>
        <begin position="318"/>
        <end position="336"/>
    </location>
</feature>
<dbReference type="HAMAP" id="MF_00165">
    <property type="entry name" value="Thymidylate_kinase"/>
    <property type="match status" value="1"/>
</dbReference>
<dbReference type="Gene3D" id="1.20.1250.20">
    <property type="entry name" value="MFS general substrate transporter like domains"/>
    <property type="match status" value="1"/>
</dbReference>
<evidence type="ECO:0000256" key="1">
    <source>
        <dbReference type="ARBA" id="ARBA00004651"/>
    </source>
</evidence>
<keyword evidence="7 17" id="KW-0808">Transferase</keyword>
<dbReference type="Gene3D" id="3.40.50.300">
    <property type="entry name" value="P-loop containing nucleotide triphosphate hydrolases"/>
    <property type="match status" value="1"/>
</dbReference>
<dbReference type="PANTHER" id="PTHR23513">
    <property type="entry name" value="INTEGRAL MEMBRANE EFFLUX PROTEIN-RELATED"/>
    <property type="match status" value="1"/>
</dbReference>
<keyword evidence="9 17" id="KW-0545">Nucleotide biosynthesis</keyword>
<feature type="transmembrane region" description="Helical" evidence="18">
    <location>
        <begin position="342"/>
        <end position="366"/>
    </location>
</feature>
<evidence type="ECO:0000313" key="20">
    <source>
        <dbReference type="EMBL" id="CAA9315515.1"/>
    </source>
</evidence>
<sequence>MLTEDTPPLAGRGPRAVLRLPAFRKLYTALVLSSFGDWLGFLATTALAAQLVDSFEGKAFATGGVLVFRLLPAVLFGPLAGAFADRWDRRTTMVVADLLRFLLFLSIPIVGSVADRSTALLHLLAASFLIETVSLFWIPAKEASVPNLVGPQRLEGANQLTLIATYGSAPVAAVVFGLLSLVSRALGSGFEYFRTGPVDLALYVNAATFLFAALTVSRLDIPGGRRRTDSQRSTIAASLREGLAFMSGTPLARGLLVGMLGALAAGGAIIALGRLFAESVLAGGDAAYALLFGAIFAGIALGVALGPAALGDLSRRRVFGPSIVGAGSALVFMALVPNLFLATVATLLVGAFAGVAYVVGLTLLGLEIDDGMRGRMFGLVQSLMRIDLLLVTATTPFIAGSIGVREGPLGISINGVSVVLLVGGLLAVGVGLLAYRQMDDRPGIPLRVDLARRLARRGPEKTHRGTFVALEGGEGAGKSTQLALLEAWLRARGHDVVVTREPGATSAGGRIRELLLDPTATLSPRAEAMLYAADRAQHVAEVVRPALERGAVVLTDRYVDSSLAYQGAGRELERDEVARLSRWATEGLTPDLVVLLDVDPVVGLRRAGDSPDRIEAESLEFHRRVREGFLELAGQAPDRYLVVAADGSPEQVHAAVRRRLADLVPEPQVVRA</sequence>
<evidence type="ECO:0000256" key="15">
    <source>
        <dbReference type="ARBA" id="ARBA00048743"/>
    </source>
</evidence>
<dbReference type="GO" id="GO:0005886">
    <property type="term" value="C:plasma membrane"/>
    <property type="evidence" value="ECO:0007669"/>
    <property type="project" value="UniProtKB-SubCell"/>
</dbReference>
<evidence type="ECO:0000256" key="12">
    <source>
        <dbReference type="ARBA" id="ARBA00022840"/>
    </source>
</evidence>
<dbReference type="GO" id="GO:0006235">
    <property type="term" value="P:dTTP biosynthetic process"/>
    <property type="evidence" value="ECO:0007669"/>
    <property type="project" value="UniProtKB-UniRule"/>
</dbReference>
<evidence type="ECO:0000256" key="13">
    <source>
        <dbReference type="ARBA" id="ARBA00022989"/>
    </source>
</evidence>
<dbReference type="Pfam" id="PF05977">
    <property type="entry name" value="MFS_3"/>
    <property type="match status" value="1"/>
</dbReference>
<organism evidence="20">
    <name type="scientific">uncultured Frankineae bacterium</name>
    <dbReference type="NCBI Taxonomy" id="437475"/>
    <lineage>
        <taxon>Bacteria</taxon>
        <taxon>Bacillati</taxon>
        <taxon>Actinomycetota</taxon>
        <taxon>Actinomycetes</taxon>
        <taxon>Frankiales</taxon>
        <taxon>environmental samples</taxon>
    </lineage>
</organism>
<gene>
    <name evidence="17" type="primary">tmk</name>
    <name evidence="20" type="ORF">AVDCRST_MAG07-884</name>
</gene>
<evidence type="ECO:0000259" key="19">
    <source>
        <dbReference type="Pfam" id="PF02223"/>
    </source>
</evidence>
<evidence type="ECO:0000256" key="10">
    <source>
        <dbReference type="ARBA" id="ARBA00022741"/>
    </source>
</evidence>
<feature type="transmembrane region" description="Helical" evidence="18">
    <location>
        <begin position="288"/>
        <end position="311"/>
    </location>
</feature>
<evidence type="ECO:0000256" key="5">
    <source>
        <dbReference type="ARBA" id="ARBA00022448"/>
    </source>
</evidence>
<evidence type="ECO:0000256" key="11">
    <source>
        <dbReference type="ARBA" id="ARBA00022777"/>
    </source>
</evidence>
<dbReference type="InterPro" id="IPR010290">
    <property type="entry name" value="TM_effector"/>
</dbReference>
<evidence type="ECO:0000256" key="7">
    <source>
        <dbReference type="ARBA" id="ARBA00022679"/>
    </source>
</evidence>
<comment type="subcellular location">
    <subcellularLocation>
        <location evidence="1">Cell membrane</location>
        <topology evidence="1">Multi-pass membrane protein</topology>
    </subcellularLocation>
</comment>
<evidence type="ECO:0000256" key="4">
    <source>
        <dbReference type="ARBA" id="ARBA00017144"/>
    </source>
</evidence>
<feature type="binding site" evidence="17">
    <location>
        <begin position="472"/>
        <end position="479"/>
    </location>
    <ligand>
        <name>ATP</name>
        <dbReference type="ChEBI" id="CHEBI:30616"/>
    </ligand>
</feature>
<comment type="function">
    <text evidence="16 17">Phosphorylation of dTMP to form dTDP in both de novo and salvage pathways of dTTP synthesis.</text>
</comment>
<dbReference type="GO" id="GO:0005524">
    <property type="term" value="F:ATP binding"/>
    <property type="evidence" value="ECO:0007669"/>
    <property type="project" value="UniProtKB-UniRule"/>
</dbReference>
<feature type="transmembrane region" description="Helical" evidence="18">
    <location>
        <begin position="416"/>
        <end position="435"/>
    </location>
</feature>
<reference evidence="20" key="1">
    <citation type="submission" date="2020-02" db="EMBL/GenBank/DDBJ databases">
        <authorList>
            <person name="Meier V. D."/>
        </authorList>
    </citation>
    <scope>NUCLEOTIDE SEQUENCE</scope>
    <source>
        <strain evidence="20">AVDCRST_MAG07</strain>
    </source>
</reference>
<dbReference type="InterPro" id="IPR039430">
    <property type="entry name" value="Thymidylate_kin-like_dom"/>
</dbReference>
<keyword evidence="8 18" id="KW-0812">Transmembrane</keyword>
<dbReference type="Pfam" id="PF02223">
    <property type="entry name" value="Thymidylate_kin"/>
    <property type="match status" value="1"/>
</dbReference>
<keyword evidence="5" id="KW-0813">Transport</keyword>
<keyword evidence="13 18" id="KW-1133">Transmembrane helix</keyword>
<dbReference type="InterPro" id="IPR018094">
    <property type="entry name" value="Thymidylate_kinase"/>
</dbReference>
<feature type="transmembrane region" description="Helical" evidence="18">
    <location>
        <begin position="94"/>
        <end position="114"/>
    </location>
</feature>